<dbReference type="GO" id="GO:0008483">
    <property type="term" value="F:transaminase activity"/>
    <property type="evidence" value="ECO:0007669"/>
    <property type="project" value="UniProtKB-KW"/>
</dbReference>
<dbReference type="PANTHER" id="PTHR43643:SF3">
    <property type="entry name" value="HISTIDINOL-PHOSPHATE AMINOTRANSFERASE"/>
    <property type="match status" value="1"/>
</dbReference>
<evidence type="ECO:0000259" key="4">
    <source>
        <dbReference type="Pfam" id="PF00155"/>
    </source>
</evidence>
<feature type="domain" description="Aminotransferase class I/classII large" evidence="4">
    <location>
        <begin position="56"/>
        <end position="376"/>
    </location>
</feature>
<dbReference type="SUPFAM" id="SSF53383">
    <property type="entry name" value="PLP-dependent transferases"/>
    <property type="match status" value="1"/>
</dbReference>
<dbReference type="InterPro" id="IPR004839">
    <property type="entry name" value="Aminotransferase_I/II_large"/>
</dbReference>
<evidence type="ECO:0000256" key="2">
    <source>
        <dbReference type="ARBA" id="ARBA00022679"/>
    </source>
</evidence>
<dbReference type="InterPro" id="IPR015424">
    <property type="entry name" value="PyrdxlP-dep_Trfase"/>
</dbReference>
<organism evidence="5">
    <name type="scientific">marine sediment metagenome</name>
    <dbReference type="NCBI Taxonomy" id="412755"/>
    <lineage>
        <taxon>unclassified sequences</taxon>
        <taxon>metagenomes</taxon>
        <taxon>ecological metagenomes</taxon>
    </lineage>
</organism>
<dbReference type="EMBL" id="LAZR01000001">
    <property type="protein sequence ID" value="KKO12549.1"/>
    <property type="molecule type" value="Genomic_DNA"/>
</dbReference>
<reference evidence="5" key="1">
    <citation type="journal article" date="2015" name="Nature">
        <title>Complex archaea that bridge the gap between prokaryotes and eukaryotes.</title>
        <authorList>
            <person name="Spang A."/>
            <person name="Saw J.H."/>
            <person name="Jorgensen S.L."/>
            <person name="Zaremba-Niedzwiedzka K."/>
            <person name="Martijn J."/>
            <person name="Lind A.E."/>
            <person name="van Eijk R."/>
            <person name="Schleper C."/>
            <person name="Guy L."/>
            <person name="Ettema T.J."/>
        </authorList>
    </citation>
    <scope>NUCLEOTIDE SEQUENCE</scope>
</reference>
<accession>A0A0F9Z5K3</accession>
<keyword evidence="2" id="KW-0808">Transferase</keyword>
<proteinExistence type="predicted"/>
<keyword evidence="1" id="KW-0032">Aminotransferase</keyword>
<evidence type="ECO:0000256" key="1">
    <source>
        <dbReference type="ARBA" id="ARBA00022576"/>
    </source>
</evidence>
<dbReference type="CDD" id="cd00609">
    <property type="entry name" value="AAT_like"/>
    <property type="match status" value="1"/>
</dbReference>
<protein>
    <recommendedName>
        <fullName evidence="4">Aminotransferase class I/classII large domain-containing protein</fullName>
    </recommendedName>
</protein>
<name>A0A0F9Z5K3_9ZZZZ</name>
<comment type="caution">
    <text evidence="5">The sequence shown here is derived from an EMBL/GenBank/DDBJ whole genome shotgun (WGS) entry which is preliminary data.</text>
</comment>
<dbReference type="Pfam" id="PF00155">
    <property type="entry name" value="Aminotran_1_2"/>
    <property type="match status" value="1"/>
</dbReference>
<dbReference type="InterPro" id="IPR050106">
    <property type="entry name" value="HistidinolP_aminotransfase"/>
</dbReference>
<dbReference type="Gene3D" id="3.40.640.10">
    <property type="entry name" value="Type I PLP-dependent aspartate aminotransferase-like (Major domain)"/>
    <property type="match status" value="1"/>
</dbReference>
<dbReference type="AlphaFoldDB" id="A0A0F9Z5K3"/>
<dbReference type="GO" id="GO:0030170">
    <property type="term" value="F:pyridoxal phosphate binding"/>
    <property type="evidence" value="ECO:0007669"/>
    <property type="project" value="InterPro"/>
</dbReference>
<dbReference type="InterPro" id="IPR015422">
    <property type="entry name" value="PyrdxlP-dep_Trfase_small"/>
</dbReference>
<dbReference type="PANTHER" id="PTHR43643">
    <property type="entry name" value="HISTIDINOL-PHOSPHATE AMINOTRANSFERASE 2"/>
    <property type="match status" value="1"/>
</dbReference>
<dbReference type="InterPro" id="IPR015421">
    <property type="entry name" value="PyrdxlP-dep_Trfase_major"/>
</dbReference>
<dbReference type="Gene3D" id="3.90.1150.10">
    <property type="entry name" value="Aspartate Aminotransferase, domain 1"/>
    <property type="match status" value="1"/>
</dbReference>
<gene>
    <name evidence="5" type="ORF">LCGC14_0005640</name>
</gene>
<evidence type="ECO:0000256" key="3">
    <source>
        <dbReference type="ARBA" id="ARBA00022898"/>
    </source>
</evidence>
<evidence type="ECO:0000313" key="5">
    <source>
        <dbReference type="EMBL" id="KKO12549.1"/>
    </source>
</evidence>
<sequence>MTGIISRRKLLLGGAAFLGAGLGGNVLRGIPATPFTPSLSFLNSALADIPRPDAMIRASSNENPYGPSPVARQAIADAMVDGNKYLNHASDLVAHLSELEDIPQDSIAVGSGSGEILAVGGLMASLTPGSVVCPDPTFGGLISYADDFGTELIRVPVNANMETDLGAMYNAIRPDTSLVYLCNPNNPIPNLIEKNALRDFVLEVSRDRMVFVDEAYHEFVDDPAYESMLGLIRDGHKNIIVSRTASKIHGLAALRVGFAYAHPDHIADMQKKMTGQLNIAGARGALASYRDLDFQRYTLSQNRKALDIVEGMCDELGLRYVKSNANFSFIHTGRDINEVSAAMREAGILIGRPFPPMLDWARVSMARPEEMEYFVQVYKTLYG</sequence>
<keyword evidence="3" id="KW-0663">Pyridoxal phosphate</keyword>